<sequence>MARCCLPSLLLILAFGLQETRQQAWHEIVLKDHDCGMSSAYDLDGTESDCHGAINGNTSKYMLITRDHQNCIHTKWPDNAPCWWVDMGSVYTLYWIRIYARNNQSTRLTYLRVAVDGHIVFDSGDTGPTIHYKDNNQNNDPYFDITGDGPGISNMPVTGRNLTITRYQATPPDAKNDMFINICEVKVWGM</sequence>
<feature type="signal peptide" evidence="1">
    <location>
        <begin position="1"/>
        <end position="22"/>
    </location>
</feature>
<dbReference type="SUPFAM" id="SSF49785">
    <property type="entry name" value="Galactose-binding domain-like"/>
    <property type="match status" value="1"/>
</dbReference>
<dbReference type="AlphaFoldDB" id="A0ABD0JU64"/>
<comment type="caution">
    <text evidence="2">The sequence shown here is derived from an EMBL/GenBank/DDBJ whole genome shotgun (WGS) entry which is preliminary data.</text>
</comment>
<feature type="chain" id="PRO_5044862709" evidence="1">
    <location>
        <begin position="23"/>
        <end position="190"/>
    </location>
</feature>
<dbReference type="Gene3D" id="2.60.120.260">
    <property type="entry name" value="Galactose-binding domain-like"/>
    <property type="match status" value="1"/>
</dbReference>
<name>A0ABD0JU64_9CAEN</name>
<dbReference type="Proteomes" id="UP001519460">
    <property type="component" value="Unassembled WGS sequence"/>
</dbReference>
<protein>
    <submittedName>
        <fullName evidence="2">Uncharacterized protein</fullName>
    </submittedName>
</protein>
<organism evidence="2 3">
    <name type="scientific">Batillaria attramentaria</name>
    <dbReference type="NCBI Taxonomy" id="370345"/>
    <lineage>
        <taxon>Eukaryota</taxon>
        <taxon>Metazoa</taxon>
        <taxon>Spiralia</taxon>
        <taxon>Lophotrochozoa</taxon>
        <taxon>Mollusca</taxon>
        <taxon>Gastropoda</taxon>
        <taxon>Caenogastropoda</taxon>
        <taxon>Sorbeoconcha</taxon>
        <taxon>Cerithioidea</taxon>
        <taxon>Batillariidae</taxon>
        <taxon>Batillaria</taxon>
    </lineage>
</organism>
<dbReference type="InterPro" id="IPR008979">
    <property type="entry name" value="Galactose-bd-like_sf"/>
</dbReference>
<evidence type="ECO:0000313" key="2">
    <source>
        <dbReference type="EMBL" id="KAK7478582.1"/>
    </source>
</evidence>
<evidence type="ECO:0000256" key="1">
    <source>
        <dbReference type="SAM" id="SignalP"/>
    </source>
</evidence>
<evidence type="ECO:0000313" key="3">
    <source>
        <dbReference type="Proteomes" id="UP001519460"/>
    </source>
</evidence>
<gene>
    <name evidence="2" type="ORF">BaRGS_00030181</name>
</gene>
<reference evidence="2 3" key="1">
    <citation type="journal article" date="2023" name="Sci. Data">
        <title>Genome assembly of the Korean intertidal mud-creeper Batillaria attramentaria.</title>
        <authorList>
            <person name="Patra A.K."/>
            <person name="Ho P.T."/>
            <person name="Jun S."/>
            <person name="Lee S.J."/>
            <person name="Kim Y."/>
            <person name="Won Y.J."/>
        </authorList>
    </citation>
    <scope>NUCLEOTIDE SEQUENCE [LARGE SCALE GENOMIC DNA]</scope>
    <source>
        <strain evidence="2">Wonlab-2016</strain>
    </source>
</reference>
<keyword evidence="1" id="KW-0732">Signal</keyword>
<keyword evidence="3" id="KW-1185">Reference proteome</keyword>
<dbReference type="EMBL" id="JACVVK020000322">
    <property type="protein sequence ID" value="KAK7478582.1"/>
    <property type="molecule type" value="Genomic_DNA"/>
</dbReference>
<accession>A0ABD0JU64</accession>
<proteinExistence type="predicted"/>